<dbReference type="PANTHER" id="PTHR20854:SF4">
    <property type="entry name" value="INOSITOL-1-MONOPHOSPHATASE-RELATED"/>
    <property type="match status" value="1"/>
</dbReference>
<accession>A0A382CHU4</accession>
<feature type="non-terminal residue" evidence="1">
    <location>
        <position position="1"/>
    </location>
</feature>
<organism evidence="1">
    <name type="scientific">marine metagenome</name>
    <dbReference type="NCBI Taxonomy" id="408172"/>
    <lineage>
        <taxon>unclassified sequences</taxon>
        <taxon>metagenomes</taxon>
        <taxon>ecological metagenomes</taxon>
    </lineage>
</organism>
<dbReference type="Gene3D" id="3.40.190.80">
    <property type="match status" value="1"/>
</dbReference>
<protein>
    <recommendedName>
        <fullName evidence="2">Histidinol-phosphatase</fullName>
    </recommendedName>
</protein>
<evidence type="ECO:0008006" key="2">
    <source>
        <dbReference type="Google" id="ProtNLM"/>
    </source>
</evidence>
<dbReference type="SUPFAM" id="SSF56655">
    <property type="entry name" value="Carbohydrate phosphatase"/>
    <property type="match status" value="1"/>
</dbReference>
<dbReference type="GO" id="GO:0006020">
    <property type="term" value="P:inositol metabolic process"/>
    <property type="evidence" value="ECO:0007669"/>
    <property type="project" value="TreeGrafter"/>
</dbReference>
<dbReference type="PRINTS" id="PR00377">
    <property type="entry name" value="IMPHPHTASES"/>
</dbReference>
<gene>
    <name evidence="1" type="ORF">METZ01_LOCUS177751</name>
</gene>
<name>A0A382CHU4_9ZZZZ</name>
<reference evidence="1" key="1">
    <citation type="submission" date="2018-05" db="EMBL/GenBank/DDBJ databases">
        <authorList>
            <person name="Lanie J.A."/>
            <person name="Ng W.-L."/>
            <person name="Kazmierczak K.M."/>
            <person name="Andrzejewski T.M."/>
            <person name="Davidsen T.M."/>
            <person name="Wayne K.J."/>
            <person name="Tettelin H."/>
            <person name="Glass J.I."/>
            <person name="Rusch D."/>
            <person name="Podicherti R."/>
            <person name="Tsui H.-C.T."/>
            <person name="Winkler M.E."/>
        </authorList>
    </citation>
    <scope>NUCLEOTIDE SEQUENCE</scope>
</reference>
<dbReference type="EMBL" id="UINC01034287">
    <property type="protein sequence ID" value="SVB24897.1"/>
    <property type="molecule type" value="Genomic_DNA"/>
</dbReference>
<dbReference type="AlphaFoldDB" id="A0A382CHU4"/>
<dbReference type="GO" id="GO:0008934">
    <property type="term" value="F:inositol monophosphate 1-phosphatase activity"/>
    <property type="evidence" value="ECO:0007669"/>
    <property type="project" value="TreeGrafter"/>
</dbReference>
<evidence type="ECO:0000313" key="1">
    <source>
        <dbReference type="EMBL" id="SVB24897.1"/>
    </source>
</evidence>
<dbReference type="PANTHER" id="PTHR20854">
    <property type="entry name" value="INOSITOL MONOPHOSPHATASE"/>
    <property type="match status" value="1"/>
</dbReference>
<sequence>VRLEAFFTIETGRIMQQNKITTINEEEMSLFLNYLSDKASEISLKYFRSNFTINNKSTDIFNPVTNVDIEIEKLLRSEIKKKYPDFGVLGEEIKSTSDLSDIHFVIDPIDGTKAFIAGVPVWTTLIALNNGEIPIMGIADQPYICERYIGSPKGSFLIRNGNARKITSKDNKDLKDAVLSCTDPTMFENDDLDVFLKLRRKVSYSRYGLDALSYCLLASGHIDLIVETNIEPYDIQALIPIIKASNGYISTWNNDDPSNGGKIIAACSEELFLHAQEILIS</sequence>
<dbReference type="Pfam" id="PF00459">
    <property type="entry name" value="Inositol_P"/>
    <property type="match status" value="1"/>
</dbReference>
<dbReference type="InterPro" id="IPR000760">
    <property type="entry name" value="Inositol_monophosphatase-like"/>
</dbReference>
<dbReference type="Gene3D" id="3.30.540.10">
    <property type="entry name" value="Fructose-1,6-Bisphosphatase, subunit A, domain 1"/>
    <property type="match status" value="1"/>
</dbReference>
<dbReference type="GO" id="GO:0007165">
    <property type="term" value="P:signal transduction"/>
    <property type="evidence" value="ECO:0007669"/>
    <property type="project" value="TreeGrafter"/>
</dbReference>
<proteinExistence type="predicted"/>